<feature type="compositionally biased region" description="Low complexity" evidence="1">
    <location>
        <begin position="117"/>
        <end position="128"/>
    </location>
</feature>
<feature type="compositionally biased region" description="Low complexity" evidence="1">
    <location>
        <begin position="1"/>
        <end position="21"/>
    </location>
</feature>
<feature type="region of interest" description="Disordered" evidence="1">
    <location>
        <begin position="1"/>
        <end position="138"/>
    </location>
</feature>
<accession>A0A388SRL3</accession>
<sequence>MRGGRAWIAARGPAPGPAAGWRGRDGTGARPAAGRSPGLPRYPQSMPDGTPGCARRETEPEGDRADRDCVELLQELRAAPEGTEGTEASEATDGAGWRWSGGTRGRRAAARSPDPVARPGLPRAGPLARRARSPVLRE</sequence>
<dbReference type="EMBL" id="BGZL01000002">
    <property type="protein sequence ID" value="GBP99272.1"/>
    <property type="molecule type" value="Genomic_DNA"/>
</dbReference>
<proteinExistence type="predicted"/>
<organism evidence="2 3">
    <name type="scientific">Streptomyces spongiicola</name>
    <dbReference type="NCBI Taxonomy" id="1690221"/>
    <lineage>
        <taxon>Bacteria</taxon>
        <taxon>Bacillati</taxon>
        <taxon>Actinomycetota</taxon>
        <taxon>Actinomycetes</taxon>
        <taxon>Kitasatosporales</taxon>
        <taxon>Streptomycetaceae</taxon>
        <taxon>Streptomyces</taxon>
    </lineage>
</organism>
<evidence type="ECO:0000313" key="2">
    <source>
        <dbReference type="EMBL" id="GBP99272.1"/>
    </source>
</evidence>
<dbReference type="Proteomes" id="UP000265354">
    <property type="component" value="Unassembled WGS sequence"/>
</dbReference>
<gene>
    <name evidence="2" type="ORF">SSP531S_06670</name>
</gene>
<feature type="compositionally biased region" description="Low complexity" evidence="1">
    <location>
        <begin position="79"/>
        <end position="101"/>
    </location>
</feature>
<dbReference type="AlphaFoldDB" id="A0A388SRL3"/>
<evidence type="ECO:0000313" key="3">
    <source>
        <dbReference type="Proteomes" id="UP000265354"/>
    </source>
</evidence>
<name>A0A388SRL3_9ACTN</name>
<feature type="compositionally biased region" description="Basic and acidic residues" evidence="1">
    <location>
        <begin position="54"/>
        <end position="70"/>
    </location>
</feature>
<evidence type="ECO:0000256" key="1">
    <source>
        <dbReference type="SAM" id="MobiDB-lite"/>
    </source>
</evidence>
<protein>
    <submittedName>
        <fullName evidence="2">Uncharacterized protein</fullName>
    </submittedName>
</protein>
<comment type="caution">
    <text evidence="2">The sequence shown here is derived from an EMBL/GenBank/DDBJ whole genome shotgun (WGS) entry which is preliminary data.</text>
</comment>
<reference evidence="2 3" key="1">
    <citation type="submission" date="2018-07" db="EMBL/GenBank/DDBJ databases">
        <title>Whole Genome Shotgun Sequence of Streptomyces spongiicola strain 531S.</title>
        <authorList>
            <person name="Dohra H."/>
            <person name="Kodani S."/>
        </authorList>
    </citation>
    <scope>NUCLEOTIDE SEQUENCE [LARGE SCALE GENOMIC DNA]</scope>
    <source>
        <strain evidence="2 3">531S</strain>
    </source>
</reference>